<proteinExistence type="predicted"/>
<dbReference type="EMBL" id="MCGN01000010">
    <property type="protein sequence ID" value="ORY91945.1"/>
    <property type="molecule type" value="Genomic_DNA"/>
</dbReference>
<dbReference type="Proteomes" id="UP000242180">
    <property type="component" value="Unassembled WGS sequence"/>
</dbReference>
<evidence type="ECO:0000313" key="4">
    <source>
        <dbReference type="Proteomes" id="UP000242180"/>
    </source>
</evidence>
<gene>
    <name evidence="3" type="ORF">BCR43DRAFT_75618</name>
</gene>
<feature type="coiled-coil region" evidence="1">
    <location>
        <begin position="129"/>
        <end position="223"/>
    </location>
</feature>
<keyword evidence="2" id="KW-0812">Transmembrane</keyword>
<keyword evidence="4" id="KW-1185">Reference proteome</keyword>
<feature type="transmembrane region" description="Helical" evidence="2">
    <location>
        <begin position="20"/>
        <end position="43"/>
    </location>
</feature>
<protein>
    <submittedName>
        <fullName evidence="3">Uncharacterized protein</fullName>
    </submittedName>
</protein>
<evidence type="ECO:0000256" key="1">
    <source>
        <dbReference type="SAM" id="Coils"/>
    </source>
</evidence>
<sequence length="262" mass="30662">MNVVKFPFHVLVTAKQSMSYFFATHLAFLTGLPLALFVFWDLVRTRAIAPDAMTLRAQYRATFQTESEDQNARQRALKEKKMLHESLSIKEDSLYRLEKALSEKTDYIKTIEHILDIHRHTHNEFQAKHTMLQKELKHKQTEMDALNKQLEEITRMREHDLCQAEKQQDHARSTLQDLRQDYASKTRLLIQIEKDMNRLRDAYAKQEQDNEALHETLNQKEDALLQVKQCLIKILDDAQPETLSPDTLSKMQKVLDGLNSSS</sequence>
<evidence type="ECO:0000313" key="3">
    <source>
        <dbReference type="EMBL" id="ORY91945.1"/>
    </source>
</evidence>
<reference evidence="3 4" key="1">
    <citation type="submission" date="2016-07" db="EMBL/GenBank/DDBJ databases">
        <title>Pervasive Adenine N6-methylation of Active Genes in Fungi.</title>
        <authorList>
            <consortium name="DOE Joint Genome Institute"/>
            <person name="Mondo S.J."/>
            <person name="Dannebaum R.O."/>
            <person name="Kuo R.C."/>
            <person name="Labutti K."/>
            <person name="Haridas S."/>
            <person name="Kuo A."/>
            <person name="Salamov A."/>
            <person name="Ahrendt S.R."/>
            <person name="Lipzen A."/>
            <person name="Sullivan W."/>
            <person name="Andreopoulos W.B."/>
            <person name="Clum A."/>
            <person name="Lindquist E."/>
            <person name="Daum C."/>
            <person name="Ramamoorthy G.K."/>
            <person name="Gryganskyi A."/>
            <person name="Culley D."/>
            <person name="Magnuson J.K."/>
            <person name="James T.Y."/>
            <person name="O'Malley M.A."/>
            <person name="Stajich J.E."/>
            <person name="Spatafora J.W."/>
            <person name="Visel A."/>
            <person name="Grigoriev I.V."/>
        </authorList>
    </citation>
    <scope>NUCLEOTIDE SEQUENCE [LARGE SCALE GENOMIC DNA]</scope>
    <source>
        <strain evidence="3 4">NRRL 2496</strain>
    </source>
</reference>
<accession>A0A1X2H2D4</accession>
<name>A0A1X2H2D4_SYNRA</name>
<organism evidence="3 4">
    <name type="scientific">Syncephalastrum racemosum</name>
    <name type="common">Filamentous fungus</name>
    <dbReference type="NCBI Taxonomy" id="13706"/>
    <lineage>
        <taxon>Eukaryota</taxon>
        <taxon>Fungi</taxon>
        <taxon>Fungi incertae sedis</taxon>
        <taxon>Mucoromycota</taxon>
        <taxon>Mucoromycotina</taxon>
        <taxon>Mucoromycetes</taxon>
        <taxon>Mucorales</taxon>
        <taxon>Syncephalastraceae</taxon>
        <taxon>Syncephalastrum</taxon>
    </lineage>
</organism>
<keyword evidence="2" id="KW-1133">Transmembrane helix</keyword>
<evidence type="ECO:0000256" key="2">
    <source>
        <dbReference type="SAM" id="Phobius"/>
    </source>
</evidence>
<keyword evidence="2" id="KW-0472">Membrane</keyword>
<keyword evidence="1" id="KW-0175">Coiled coil</keyword>
<comment type="caution">
    <text evidence="3">The sequence shown here is derived from an EMBL/GenBank/DDBJ whole genome shotgun (WGS) entry which is preliminary data.</text>
</comment>
<dbReference type="InParanoid" id="A0A1X2H2D4"/>
<dbReference type="AlphaFoldDB" id="A0A1X2H2D4"/>